<organism evidence="3 4">
    <name type="scientific">Nonomuraea mangrovi</name>
    <dbReference type="NCBI Taxonomy" id="2316207"/>
    <lineage>
        <taxon>Bacteria</taxon>
        <taxon>Bacillati</taxon>
        <taxon>Actinomycetota</taxon>
        <taxon>Actinomycetes</taxon>
        <taxon>Streptosporangiales</taxon>
        <taxon>Streptosporangiaceae</taxon>
        <taxon>Nonomuraea</taxon>
    </lineage>
</organism>
<dbReference type="PANTHER" id="PTHR30461">
    <property type="entry name" value="DNA-INVERTASE FROM LAMBDOID PROPHAGE"/>
    <property type="match status" value="1"/>
</dbReference>
<feature type="region of interest" description="Disordered" evidence="1">
    <location>
        <begin position="148"/>
        <end position="169"/>
    </location>
</feature>
<evidence type="ECO:0000259" key="2">
    <source>
        <dbReference type="PROSITE" id="PS51737"/>
    </source>
</evidence>
<evidence type="ECO:0000313" key="4">
    <source>
        <dbReference type="Proteomes" id="UP001597368"/>
    </source>
</evidence>
<dbReference type="Pfam" id="PF07508">
    <property type="entry name" value="Recombinase"/>
    <property type="match status" value="1"/>
</dbReference>
<dbReference type="SUPFAM" id="SSF53041">
    <property type="entry name" value="Resolvase-like"/>
    <property type="match status" value="1"/>
</dbReference>
<reference evidence="4" key="1">
    <citation type="journal article" date="2019" name="Int. J. Syst. Evol. Microbiol.">
        <title>The Global Catalogue of Microorganisms (GCM) 10K type strain sequencing project: providing services to taxonomists for standard genome sequencing and annotation.</title>
        <authorList>
            <consortium name="The Broad Institute Genomics Platform"/>
            <consortium name="The Broad Institute Genome Sequencing Center for Infectious Disease"/>
            <person name="Wu L."/>
            <person name="Ma J."/>
        </authorList>
    </citation>
    <scope>NUCLEOTIDE SEQUENCE [LARGE SCALE GENOMIC DNA]</scope>
    <source>
        <strain evidence="4">ICMP 6774ER</strain>
    </source>
</reference>
<keyword evidence="4" id="KW-1185">Reference proteome</keyword>
<dbReference type="SMART" id="SM00857">
    <property type="entry name" value="Resolvase"/>
    <property type="match status" value="1"/>
</dbReference>
<dbReference type="InterPro" id="IPR050639">
    <property type="entry name" value="SSR_resolvase"/>
</dbReference>
<dbReference type="RefSeq" id="WP_379571992.1">
    <property type="nucleotide sequence ID" value="NZ_JBHUFV010000016.1"/>
</dbReference>
<protein>
    <submittedName>
        <fullName evidence="3">Recombinase family protein</fullName>
    </submittedName>
</protein>
<dbReference type="InterPro" id="IPR011109">
    <property type="entry name" value="DNA_bind_recombinase_dom"/>
</dbReference>
<gene>
    <name evidence="3" type="ORF">ACFSKW_11340</name>
</gene>
<dbReference type="CDD" id="cd00338">
    <property type="entry name" value="Ser_Recombinase"/>
    <property type="match status" value="1"/>
</dbReference>
<dbReference type="PROSITE" id="PS51737">
    <property type="entry name" value="RECOMBINASE_DNA_BIND"/>
    <property type="match status" value="1"/>
</dbReference>
<dbReference type="InterPro" id="IPR036162">
    <property type="entry name" value="Resolvase-like_N_sf"/>
</dbReference>
<dbReference type="EMBL" id="JBHUFV010000016">
    <property type="protein sequence ID" value="MFD1932067.1"/>
    <property type="molecule type" value="Genomic_DNA"/>
</dbReference>
<evidence type="ECO:0000256" key="1">
    <source>
        <dbReference type="SAM" id="MobiDB-lite"/>
    </source>
</evidence>
<evidence type="ECO:0000313" key="3">
    <source>
        <dbReference type="EMBL" id="MFD1932067.1"/>
    </source>
</evidence>
<dbReference type="PANTHER" id="PTHR30461:SF23">
    <property type="entry name" value="DNA RECOMBINASE-RELATED"/>
    <property type="match status" value="1"/>
</dbReference>
<dbReference type="InterPro" id="IPR038109">
    <property type="entry name" value="DNA_bind_recomb_sf"/>
</dbReference>
<dbReference type="Proteomes" id="UP001597368">
    <property type="component" value="Unassembled WGS sequence"/>
</dbReference>
<dbReference type="Gene3D" id="3.90.1750.20">
    <property type="entry name" value="Putative Large Serine Recombinase, Chain B, Domain 2"/>
    <property type="match status" value="1"/>
</dbReference>
<sequence length="407" mass="45542">MIPVVSYARISMDGKKDEHGVQDQHAVNRQTAARHGWTVVHEFTDNDKSAAKAHVVRDAFEAMVKALRAGKLDDGTPVQGVVVVADDRLARRSGDYERFVEAFTKRDGLVFADSRQVKNLYSEDTESMGLFGVVISKMEVRKMQRRMRRSHRARAESGTPVGGHRPFGWQDDRLTLDPVEAPLVRQAAREFIAGRSLYSIVRAWQSDGVKTARRKVWQSVTLRALLSSPRLCGWRRLDGEIVRDTEGNPIVGKWETILTPEEWLAVQAIIDGRKGRLVNNDGTVARAISPQERERQYLLSGILRCGRPTADGGICNKPLRISRRQGIEHHSYSCPSKGAGGCGGISRRGDVVDFFISELVMTKMEEATFAASEGDSEWTGEEELATAVEQLDELTRRWRTKEISGEL</sequence>
<proteinExistence type="predicted"/>
<dbReference type="InterPro" id="IPR006119">
    <property type="entry name" value="Resolv_N"/>
</dbReference>
<dbReference type="Gene3D" id="3.40.50.1390">
    <property type="entry name" value="Resolvase, N-terminal catalytic domain"/>
    <property type="match status" value="1"/>
</dbReference>
<comment type="caution">
    <text evidence="3">The sequence shown here is derived from an EMBL/GenBank/DDBJ whole genome shotgun (WGS) entry which is preliminary data.</text>
</comment>
<dbReference type="Pfam" id="PF00239">
    <property type="entry name" value="Resolvase"/>
    <property type="match status" value="1"/>
</dbReference>
<accession>A0ABW4SU05</accession>
<name>A0ABW4SU05_9ACTN</name>
<feature type="domain" description="Recombinase" evidence="2">
    <location>
        <begin position="166"/>
        <end position="276"/>
    </location>
</feature>